<gene>
    <name evidence="1" type="ORF">KI387_039610</name>
</gene>
<dbReference type="PANTHER" id="PTHR31755:SF3">
    <property type="entry name" value="EXOCYST COMPLEX COMPONENT SEC6"/>
    <property type="match status" value="1"/>
</dbReference>
<dbReference type="AlphaFoldDB" id="A0AA38FBX6"/>
<keyword evidence="2" id="KW-1185">Reference proteome</keyword>
<protein>
    <submittedName>
        <fullName evidence="1">Uncharacterized protein</fullName>
    </submittedName>
</protein>
<feature type="non-terminal residue" evidence="1">
    <location>
        <position position="365"/>
    </location>
</feature>
<organism evidence="1 2">
    <name type="scientific">Taxus chinensis</name>
    <name type="common">Chinese yew</name>
    <name type="synonym">Taxus wallichiana var. chinensis</name>
    <dbReference type="NCBI Taxonomy" id="29808"/>
    <lineage>
        <taxon>Eukaryota</taxon>
        <taxon>Viridiplantae</taxon>
        <taxon>Streptophyta</taxon>
        <taxon>Embryophyta</taxon>
        <taxon>Tracheophyta</taxon>
        <taxon>Spermatophyta</taxon>
        <taxon>Pinopsida</taxon>
        <taxon>Pinidae</taxon>
        <taxon>Conifers II</taxon>
        <taxon>Cupressales</taxon>
        <taxon>Taxaceae</taxon>
        <taxon>Taxus</taxon>
    </lineage>
</organism>
<dbReference type="OMA" id="ALCINRV"/>
<name>A0AA38FBX6_TAXCH</name>
<evidence type="ECO:0000313" key="2">
    <source>
        <dbReference type="Proteomes" id="UP000824469"/>
    </source>
</evidence>
<proteinExistence type="predicted"/>
<dbReference type="PANTHER" id="PTHR31755">
    <property type="entry name" value="FOLATE RECEPTOR-LIKE"/>
    <property type="match status" value="1"/>
</dbReference>
<comment type="caution">
    <text evidence="1">The sequence shown here is derived from an EMBL/GenBank/DDBJ whole genome shotgun (WGS) entry which is preliminary data.</text>
</comment>
<dbReference type="EMBL" id="JAHRHJ020000011">
    <property type="protein sequence ID" value="KAH9296022.1"/>
    <property type="molecule type" value="Genomic_DNA"/>
</dbReference>
<dbReference type="InterPro" id="IPR040320">
    <property type="entry name" value="At4g37920-like"/>
</dbReference>
<feature type="non-terminal residue" evidence="1">
    <location>
        <position position="1"/>
    </location>
</feature>
<evidence type="ECO:0000313" key="1">
    <source>
        <dbReference type="EMBL" id="KAH9296022.1"/>
    </source>
</evidence>
<dbReference type="GO" id="GO:0009535">
    <property type="term" value="C:chloroplast thylakoid membrane"/>
    <property type="evidence" value="ECO:0007669"/>
    <property type="project" value="TreeGrafter"/>
</dbReference>
<accession>A0AA38FBX6</accession>
<sequence>IDLHRNRQYIVSRVLQSSSMGNLGDQKIAATDIKGNMDGKEQEVILNSEDGEDIELEKGYTMTSVCDRMIDVFMIDKPNTSDWRKLLAFSEEWTKIRPHFFKRCRMRADVANDPEEKQNLLRLIRKLKEVDDDMQRHDELLKQLRENPLEIDGIVARRRKDFTGDFFEHLKIVSDSYLNNLEAKDELARVAAKCLKALEVHDKAIVDYEALNRAQRKFEDVLNSPSLEAACNKIDNLAKQNKLDSSFILTVSKAWAAAKESTMMKDEVKDIMFHLYMTARQNLQKEVPKEVRIIKRLLTIEDPQLRLTVLAEAFSPGDKTQGKDVDVLYTTPEKLYKWIQTVLDAYYTSKQGTLIKEARKLMDPM</sequence>
<reference evidence="1 2" key="1">
    <citation type="journal article" date="2021" name="Nat. Plants">
        <title>The Taxus genome provides insights into paclitaxel biosynthesis.</title>
        <authorList>
            <person name="Xiong X."/>
            <person name="Gou J."/>
            <person name="Liao Q."/>
            <person name="Li Y."/>
            <person name="Zhou Q."/>
            <person name="Bi G."/>
            <person name="Li C."/>
            <person name="Du R."/>
            <person name="Wang X."/>
            <person name="Sun T."/>
            <person name="Guo L."/>
            <person name="Liang H."/>
            <person name="Lu P."/>
            <person name="Wu Y."/>
            <person name="Zhang Z."/>
            <person name="Ro D.K."/>
            <person name="Shang Y."/>
            <person name="Huang S."/>
            <person name="Yan J."/>
        </authorList>
    </citation>
    <scope>NUCLEOTIDE SEQUENCE [LARGE SCALE GENOMIC DNA]</scope>
    <source>
        <strain evidence="1">Ta-2019</strain>
    </source>
</reference>
<dbReference type="GO" id="GO:0009941">
    <property type="term" value="C:chloroplast envelope"/>
    <property type="evidence" value="ECO:0007669"/>
    <property type="project" value="TreeGrafter"/>
</dbReference>
<dbReference type="Proteomes" id="UP000824469">
    <property type="component" value="Unassembled WGS sequence"/>
</dbReference>